<keyword evidence="3" id="KW-1185">Reference proteome</keyword>
<feature type="region of interest" description="Disordered" evidence="1">
    <location>
        <begin position="1"/>
        <end position="53"/>
    </location>
</feature>
<proteinExistence type="predicted"/>
<feature type="region of interest" description="Disordered" evidence="1">
    <location>
        <begin position="80"/>
        <end position="101"/>
    </location>
</feature>
<dbReference type="Proteomes" id="UP000784294">
    <property type="component" value="Unassembled WGS sequence"/>
</dbReference>
<reference evidence="2" key="1">
    <citation type="submission" date="2018-11" db="EMBL/GenBank/DDBJ databases">
        <authorList>
            <consortium name="Pathogen Informatics"/>
        </authorList>
    </citation>
    <scope>NUCLEOTIDE SEQUENCE</scope>
</reference>
<organism evidence="2 3">
    <name type="scientific">Protopolystoma xenopodis</name>
    <dbReference type="NCBI Taxonomy" id="117903"/>
    <lineage>
        <taxon>Eukaryota</taxon>
        <taxon>Metazoa</taxon>
        <taxon>Spiralia</taxon>
        <taxon>Lophotrochozoa</taxon>
        <taxon>Platyhelminthes</taxon>
        <taxon>Monogenea</taxon>
        <taxon>Polyopisthocotylea</taxon>
        <taxon>Polystomatidea</taxon>
        <taxon>Polystomatidae</taxon>
        <taxon>Protopolystoma</taxon>
    </lineage>
</organism>
<dbReference type="AlphaFoldDB" id="A0A448WNJ4"/>
<gene>
    <name evidence="2" type="ORF">PXEA_LOCUS9612</name>
</gene>
<comment type="caution">
    <text evidence="2">The sequence shown here is derived from an EMBL/GenBank/DDBJ whole genome shotgun (WGS) entry which is preliminary data.</text>
</comment>
<evidence type="ECO:0000313" key="3">
    <source>
        <dbReference type="Proteomes" id="UP000784294"/>
    </source>
</evidence>
<evidence type="ECO:0000256" key="1">
    <source>
        <dbReference type="SAM" id="MobiDB-lite"/>
    </source>
</evidence>
<protein>
    <submittedName>
        <fullName evidence="2">Uncharacterized protein</fullName>
    </submittedName>
</protein>
<dbReference type="EMBL" id="CAAALY010027434">
    <property type="protein sequence ID" value="VEL16172.1"/>
    <property type="molecule type" value="Genomic_DNA"/>
</dbReference>
<accession>A0A448WNJ4</accession>
<name>A0A448WNJ4_9PLAT</name>
<evidence type="ECO:0000313" key="2">
    <source>
        <dbReference type="EMBL" id="VEL16172.1"/>
    </source>
</evidence>
<sequence>MRAGPVRQAAHTLDMARREQSGPGHSPLAPSTLERSTCRQPIFGPRPITRVGPERSMSLMHTGCLSRDFEGRAVGSSGINNRARGRFCGGAGDEGRDRGRISPSWTWECTGGQAPPPTPAERVDDPMEEFVACESVALSGVQLLPSAGESGKIILSHSLSW</sequence>